<evidence type="ECO:0000256" key="1">
    <source>
        <dbReference type="ARBA" id="ARBA00001974"/>
    </source>
</evidence>
<gene>
    <name evidence="11" type="ORF">PROFUN_09415</name>
</gene>
<dbReference type="InterPro" id="IPR039799">
    <property type="entry name" value="ALR/ERV"/>
</dbReference>
<evidence type="ECO:0000256" key="2">
    <source>
        <dbReference type="ARBA" id="ARBA00004569"/>
    </source>
</evidence>
<evidence type="ECO:0000256" key="4">
    <source>
        <dbReference type="ARBA" id="ARBA00022827"/>
    </source>
</evidence>
<dbReference type="PANTHER" id="PTHR12645:SF0">
    <property type="entry name" value="FAD-LINKED SULFHYDRYL OXIDASE ALR"/>
    <property type="match status" value="1"/>
</dbReference>
<evidence type="ECO:0000256" key="9">
    <source>
        <dbReference type="SAM" id="MobiDB-lite"/>
    </source>
</evidence>
<evidence type="ECO:0000313" key="12">
    <source>
        <dbReference type="Proteomes" id="UP000241769"/>
    </source>
</evidence>
<sequence length="185" mass="21035">MPKGQGHMSLEEIQKQEEDCGPCDAMSALASMRQMRKAAATTSAVAATPKKDTAPATPSDDGFWEMRPPPDTIDLGNSGWTLLHTMSAYYPDQPTPTKKQEMSQFLEAFSKVYPCNVCAEDFQQIMKRKPPTLDNRKSFSNWMCWAHNEVNRQLGKPDFNCQLIDERWRAPETNYTHAQIKTMKK</sequence>
<keyword evidence="6" id="KW-0496">Mitochondrion</keyword>
<keyword evidence="7" id="KW-1015">Disulfide bond</keyword>
<keyword evidence="12" id="KW-1185">Reference proteome</keyword>
<evidence type="ECO:0000256" key="7">
    <source>
        <dbReference type="ARBA" id="ARBA00023157"/>
    </source>
</evidence>
<dbReference type="Pfam" id="PF04777">
    <property type="entry name" value="Evr1_Alr"/>
    <property type="match status" value="1"/>
</dbReference>
<dbReference type="EC" id="1.8.3.2" evidence="8"/>
<feature type="compositionally biased region" description="Low complexity" evidence="9">
    <location>
        <begin position="38"/>
        <end position="58"/>
    </location>
</feature>
<dbReference type="AlphaFoldDB" id="A0A2P6NHG6"/>
<name>A0A2P6NHG6_9EUKA</name>
<proteinExistence type="predicted"/>
<keyword evidence="3 8" id="KW-0285">Flavoprotein</keyword>
<reference evidence="11 12" key="1">
    <citation type="journal article" date="2018" name="Genome Biol. Evol.">
        <title>Multiple Roots of Fruiting Body Formation in Amoebozoa.</title>
        <authorList>
            <person name="Hillmann F."/>
            <person name="Forbes G."/>
            <person name="Novohradska S."/>
            <person name="Ferling I."/>
            <person name="Riege K."/>
            <person name="Groth M."/>
            <person name="Westermann M."/>
            <person name="Marz M."/>
            <person name="Spaller T."/>
            <person name="Winckler T."/>
            <person name="Schaap P."/>
            <person name="Glockner G."/>
        </authorList>
    </citation>
    <scope>NUCLEOTIDE SEQUENCE [LARGE SCALE GENOMIC DNA]</scope>
    <source>
        <strain evidence="11 12">Jena</strain>
    </source>
</reference>
<comment type="cofactor">
    <cofactor evidence="1 8">
        <name>FAD</name>
        <dbReference type="ChEBI" id="CHEBI:57692"/>
    </cofactor>
</comment>
<dbReference type="GO" id="GO:0016971">
    <property type="term" value="F:flavin-dependent sulfhydryl oxidase activity"/>
    <property type="evidence" value="ECO:0007669"/>
    <property type="project" value="InterPro"/>
</dbReference>
<keyword evidence="5 8" id="KW-0560">Oxidoreductase</keyword>
<evidence type="ECO:0000259" key="10">
    <source>
        <dbReference type="PROSITE" id="PS51324"/>
    </source>
</evidence>
<feature type="compositionally biased region" description="Basic and acidic residues" evidence="9">
    <location>
        <begin position="9"/>
        <end position="18"/>
    </location>
</feature>
<keyword evidence="4 8" id="KW-0274">FAD</keyword>
<feature type="region of interest" description="Disordered" evidence="9">
    <location>
        <begin position="1"/>
        <end position="20"/>
    </location>
</feature>
<dbReference type="PANTHER" id="PTHR12645">
    <property type="entry name" value="ALR/ERV"/>
    <property type="match status" value="1"/>
</dbReference>
<dbReference type="GO" id="GO:0005758">
    <property type="term" value="C:mitochondrial intermembrane space"/>
    <property type="evidence" value="ECO:0007669"/>
    <property type="project" value="UniProtKB-SubCell"/>
</dbReference>
<dbReference type="SUPFAM" id="SSF69000">
    <property type="entry name" value="FAD-dependent thiol oxidase"/>
    <property type="match status" value="1"/>
</dbReference>
<evidence type="ECO:0000256" key="8">
    <source>
        <dbReference type="RuleBase" id="RU371123"/>
    </source>
</evidence>
<dbReference type="InterPro" id="IPR017905">
    <property type="entry name" value="ERV/ALR_sulphydryl_oxidase"/>
</dbReference>
<dbReference type="GO" id="GO:0050660">
    <property type="term" value="F:flavin adenine dinucleotide binding"/>
    <property type="evidence" value="ECO:0007669"/>
    <property type="project" value="TreeGrafter"/>
</dbReference>
<dbReference type="InParanoid" id="A0A2P6NHG6"/>
<feature type="domain" description="ERV/ALR sulfhydryl oxidase" evidence="10">
    <location>
        <begin position="68"/>
        <end position="168"/>
    </location>
</feature>
<evidence type="ECO:0000313" key="11">
    <source>
        <dbReference type="EMBL" id="PRP83387.1"/>
    </source>
</evidence>
<comment type="catalytic activity">
    <reaction evidence="8">
        <text>2 R'C(R)SH + O2 = R'C(R)S-S(R)CR' + H2O2</text>
        <dbReference type="Rhea" id="RHEA:17357"/>
        <dbReference type="ChEBI" id="CHEBI:15379"/>
        <dbReference type="ChEBI" id="CHEBI:16240"/>
        <dbReference type="ChEBI" id="CHEBI:16520"/>
        <dbReference type="ChEBI" id="CHEBI:17412"/>
        <dbReference type="EC" id="1.8.3.2"/>
    </reaction>
</comment>
<evidence type="ECO:0000256" key="5">
    <source>
        <dbReference type="ARBA" id="ARBA00023002"/>
    </source>
</evidence>
<feature type="region of interest" description="Disordered" evidence="9">
    <location>
        <begin position="37"/>
        <end position="64"/>
    </location>
</feature>
<comment type="caution">
    <text evidence="11">The sequence shown here is derived from an EMBL/GenBank/DDBJ whole genome shotgun (WGS) entry which is preliminary data.</text>
</comment>
<protein>
    <recommendedName>
        <fullName evidence="8">Sulfhydryl oxidase</fullName>
        <ecNumber evidence="8">1.8.3.2</ecNumber>
    </recommendedName>
</protein>
<dbReference type="FunCoup" id="A0A2P6NHG6">
    <property type="interactions" value="3"/>
</dbReference>
<accession>A0A2P6NHG6</accession>
<dbReference type="Proteomes" id="UP000241769">
    <property type="component" value="Unassembled WGS sequence"/>
</dbReference>
<evidence type="ECO:0000256" key="6">
    <source>
        <dbReference type="ARBA" id="ARBA00023128"/>
    </source>
</evidence>
<dbReference type="EMBL" id="MDYQ01000083">
    <property type="protein sequence ID" value="PRP83387.1"/>
    <property type="molecule type" value="Genomic_DNA"/>
</dbReference>
<dbReference type="FunFam" id="1.20.120.310:FF:000003">
    <property type="entry name" value="Sulfhydryl oxidase"/>
    <property type="match status" value="1"/>
</dbReference>
<dbReference type="OrthoDB" id="17199at2759"/>
<comment type="subcellular location">
    <subcellularLocation>
        <location evidence="2">Mitochondrion intermembrane space</location>
    </subcellularLocation>
</comment>
<dbReference type="InterPro" id="IPR036774">
    <property type="entry name" value="ERV/ALR_sulphydryl_oxid_sf"/>
</dbReference>
<dbReference type="Gene3D" id="1.20.120.310">
    <property type="entry name" value="ERV/ALR sulfhydryl oxidase domain"/>
    <property type="match status" value="1"/>
</dbReference>
<dbReference type="PROSITE" id="PS51324">
    <property type="entry name" value="ERV_ALR"/>
    <property type="match status" value="1"/>
</dbReference>
<dbReference type="STRING" id="1890364.A0A2P6NHG6"/>
<evidence type="ECO:0000256" key="3">
    <source>
        <dbReference type="ARBA" id="ARBA00022630"/>
    </source>
</evidence>
<organism evidence="11 12">
    <name type="scientific">Planoprotostelium fungivorum</name>
    <dbReference type="NCBI Taxonomy" id="1890364"/>
    <lineage>
        <taxon>Eukaryota</taxon>
        <taxon>Amoebozoa</taxon>
        <taxon>Evosea</taxon>
        <taxon>Variosea</taxon>
        <taxon>Cavosteliida</taxon>
        <taxon>Cavosteliaceae</taxon>
        <taxon>Planoprotostelium</taxon>
    </lineage>
</organism>